<evidence type="ECO:0000313" key="3">
    <source>
        <dbReference type="Proteomes" id="UP000092461"/>
    </source>
</evidence>
<dbReference type="InterPro" id="IPR031983">
    <property type="entry name" value="DUF4786"/>
</dbReference>
<reference evidence="2" key="1">
    <citation type="submission" date="2020-05" db="UniProtKB">
        <authorList>
            <consortium name="EnsemblMetazoa"/>
        </authorList>
    </citation>
    <scope>IDENTIFICATION</scope>
    <source>
        <strain evidence="2">Jacobina</strain>
    </source>
</reference>
<organism evidence="2 3">
    <name type="scientific">Lutzomyia longipalpis</name>
    <name type="common">Sand fly</name>
    <dbReference type="NCBI Taxonomy" id="7200"/>
    <lineage>
        <taxon>Eukaryota</taxon>
        <taxon>Metazoa</taxon>
        <taxon>Ecdysozoa</taxon>
        <taxon>Arthropoda</taxon>
        <taxon>Hexapoda</taxon>
        <taxon>Insecta</taxon>
        <taxon>Pterygota</taxon>
        <taxon>Neoptera</taxon>
        <taxon>Endopterygota</taxon>
        <taxon>Diptera</taxon>
        <taxon>Nematocera</taxon>
        <taxon>Psychodoidea</taxon>
        <taxon>Psychodidae</taxon>
        <taxon>Lutzomyia</taxon>
        <taxon>Lutzomyia</taxon>
    </lineage>
</organism>
<dbReference type="VEuPathDB" id="VectorBase:LLOJ004027"/>
<name>A0A1B0CHW5_LUTLO</name>
<feature type="compositionally biased region" description="Basic and acidic residues" evidence="1">
    <location>
        <begin position="19"/>
        <end position="31"/>
    </location>
</feature>
<dbReference type="Pfam" id="PF16027">
    <property type="entry name" value="DUF4786"/>
    <property type="match status" value="1"/>
</dbReference>
<proteinExistence type="predicted"/>
<feature type="region of interest" description="Disordered" evidence="1">
    <location>
        <begin position="1"/>
        <end position="31"/>
    </location>
</feature>
<protein>
    <submittedName>
        <fullName evidence="2">Uncharacterized protein</fullName>
    </submittedName>
</protein>
<dbReference type="AlphaFoldDB" id="A0A1B0CHW5"/>
<accession>A0A1B0CHW5</accession>
<evidence type="ECO:0000256" key="1">
    <source>
        <dbReference type="SAM" id="MobiDB-lite"/>
    </source>
</evidence>
<keyword evidence="3" id="KW-1185">Reference proteome</keyword>
<dbReference type="VEuPathDB" id="VectorBase:LLONM1_006815"/>
<dbReference type="EnsemblMetazoa" id="LLOJ004027-RA">
    <property type="protein sequence ID" value="LLOJ004027-PA"/>
    <property type="gene ID" value="LLOJ004027"/>
</dbReference>
<dbReference type="Proteomes" id="UP000092461">
    <property type="component" value="Unassembled WGS sequence"/>
</dbReference>
<sequence length="230" mass="26675">MTHSNAHHPEGRKLLQSRDSAKSTAREIIADKRKLSNPEVFSKLGLGKMKMSPNHHRKRLAVESRHHGHPDDSNMYIIKLPPSNNYYGNLKSRTDSVNAVTDDSKQVSLGFQSNGKPGRIYHWNLPVLKKLLHGNRPRNPNSRHTDDESELIDIKNIPTWSNTWDNETIEKQYREGSPQHEKILKKKSPQYYAPVRAKNFQKYFPSNGKPKSFYVIKSQKLIPFKLFKRK</sequence>
<evidence type="ECO:0000313" key="2">
    <source>
        <dbReference type="EnsemblMetazoa" id="LLOJ004027-PA"/>
    </source>
</evidence>
<dbReference type="EMBL" id="AJWK01012785">
    <property type="status" value="NOT_ANNOTATED_CDS"/>
    <property type="molecule type" value="Genomic_DNA"/>
</dbReference>